<dbReference type="GO" id="GO:0005886">
    <property type="term" value="C:plasma membrane"/>
    <property type="evidence" value="ECO:0007669"/>
    <property type="project" value="TreeGrafter"/>
</dbReference>
<dbReference type="InterPro" id="IPR052712">
    <property type="entry name" value="Acid_resist_chaperone_HdeD"/>
</dbReference>
<feature type="transmembrane region" description="Helical" evidence="1">
    <location>
        <begin position="113"/>
        <end position="135"/>
    </location>
</feature>
<evidence type="ECO:0000256" key="1">
    <source>
        <dbReference type="SAM" id="Phobius"/>
    </source>
</evidence>
<evidence type="ECO:0000313" key="3">
    <source>
        <dbReference type="Proteomes" id="UP000295701"/>
    </source>
</evidence>
<feature type="transmembrane region" description="Helical" evidence="1">
    <location>
        <begin position="141"/>
        <end position="166"/>
    </location>
</feature>
<keyword evidence="1" id="KW-1133">Transmembrane helix</keyword>
<dbReference type="PANTHER" id="PTHR34989:SF1">
    <property type="entry name" value="PROTEIN HDED"/>
    <property type="match status" value="1"/>
</dbReference>
<organism evidence="2 3">
    <name type="scientific">Palleronia sediminis</name>
    <dbReference type="NCBI Taxonomy" id="2547833"/>
    <lineage>
        <taxon>Bacteria</taxon>
        <taxon>Pseudomonadati</taxon>
        <taxon>Pseudomonadota</taxon>
        <taxon>Alphaproteobacteria</taxon>
        <taxon>Rhodobacterales</taxon>
        <taxon>Roseobacteraceae</taxon>
        <taxon>Palleronia</taxon>
    </lineage>
</organism>
<evidence type="ECO:0008006" key="4">
    <source>
        <dbReference type="Google" id="ProtNLM"/>
    </source>
</evidence>
<comment type="caution">
    <text evidence="2">The sequence shown here is derived from an EMBL/GenBank/DDBJ whole genome shotgun (WGS) entry which is preliminary data.</text>
</comment>
<dbReference type="RefSeq" id="WP_133397395.1">
    <property type="nucleotide sequence ID" value="NZ_SNAA01000014.1"/>
</dbReference>
<keyword evidence="1" id="KW-0472">Membrane</keyword>
<dbReference type="Proteomes" id="UP000295701">
    <property type="component" value="Unassembled WGS sequence"/>
</dbReference>
<dbReference type="PANTHER" id="PTHR34989">
    <property type="entry name" value="PROTEIN HDED"/>
    <property type="match status" value="1"/>
</dbReference>
<dbReference type="OrthoDB" id="5678253at2"/>
<accession>A0A4R6A9Z3</accession>
<keyword evidence="3" id="KW-1185">Reference proteome</keyword>
<gene>
    <name evidence="2" type="ORF">E2L08_12310</name>
</gene>
<name>A0A4R6A9Z3_9RHOB</name>
<proteinExistence type="predicted"/>
<feature type="transmembrane region" description="Helical" evidence="1">
    <location>
        <begin position="35"/>
        <end position="52"/>
    </location>
</feature>
<feature type="transmembrane region" description="Helical" evidence="1">
    <location>
        <begin position="5"/>
        <end position="23"/>
    </location>
</feature>
<dbReference type="Pfam" id="PF03729">
    <property type="entry name" value="DUF308"/>
    <property type="match status" value="1"/>
</dbReference>
<reference evidence="2 3" key="1">
    <citation type="submission" date="2019-03" db="EMBL/GenBank/DDBJ databases">
        <title>Primorskyibacter sp. SS33 isolated from sediments.</title>
        <authorList>
            <person name="Xunke S."/>
        </authorList>
    </citation>
    <scope>NUCLEOTIDE SEQUENCE [LARGE SCALE GENOMIC DNA]</scope>
    <source>
        <strain evidence="2 3">SS33</strain>
    </source>
</reference>
<dbReference type="EMBL" id="SNAA01000014">
    <property type="protein sequence ID" value="TDL78076.1"/>
    <property type="molecule type" value="Genomic_DNA"/>
</dbReference>
<sequence length="173" mass="17996">MNNWVLWLIVGILSLIGGILALLNPFAATLTAEMFTGWLFVLVGILVLVSAFNDQGLGARIVTILLGVVMLLLGISLVTNPLGGMVALTILAGIMLMVAGVIRIVFGVSARDGGLRVAMIVSGALSILLSVMIFANFPASAAIVLGVYLAIDLIWNGVSLIALSLARRSRAPA</sequence>
<feature type="transmembrane region" description="Helical" evidence="1">
    <location>
        <begin position="85"/>
        <end position="106"/>
    </location>
</feature>
<protein>
    <recommendedName>
        <fullName evidence="4">Acid-resistance membrane protein</fullName>
    </recommendedName>
</protein>
<dbReference type="InterPro" id="IPR005325">
    <property type="entry name" value="DUF308_memb"/>
</dbReference>
<dbReference type="AlphaFoldDB" id="A0A4R6A9Z3"/>
<evidence type="ECO:0000313" key="2">
    <source>
        <dbReference type="EMBL" id="TDL78076.1"/>
    </source>
</evidence>
<feature type="transmembrane region" description="Helical" evidence="1">
    <location>
        <begin position="59"/>
        <end position="79"/>
    </location>
</feature>
<keyword evidence="1" id="KW-0812">Transmembrane</keyword>